<evidence type="ECO:0000313" key="2">
    <source>
        <dbReference type="Ensembl" id="ENSLLEP00000015809.1"/>
    </source>
</evidence>
<keyword evidence="1" id="KW-0472">Membrane</keyword>
<keyword evidence="3" id="KW-1185">Reference proteome</keyword>
<name>A0A8C5MKY5_9ANUR</name>
<keyword evidence="1" id="KW-0812">Transmembrane</keyword>
<proteinExistence type="predicted"/>
<dbReference type="Proteomes" id="UP000694569">
    <property type="component" value="Unplaced"/>
</dbReference>
<evidence type="ECO:0000313" key="3">
    <source>
        <dbReference type="Proteomes" id="UP000694569"/>
    </source>
</evidence>
<reference evidence="2" key="1">
    <citation type="submission" date="2025-08" db="UniProtKB">
        <authorList>
            <consortium name="Ensembl"/>
        </authorList>
    </citation>
    <scope>IDENTIFICATION</scope>
</reference>
<keyword evidence="1" id="KW-1133">Transmembrane helix</keyword>
<feature type="transmembrane region" description="Helical" evidence="1">
    <location>
        <begin position="58"/>
        <end position="79"/>
    </location>
</feature>
<reference evidence="2" key="2">
    <citation type="submission" date="2025-09" db="UniProtKB">
        <authorList>
            <consortium name="Ensembl"/>
        </authorList>
    </citation>
    <scope>IDENTIFICATION</scope>
</reference>
<dbReference type="AlphaFoldDB" id="A0A8C5MKY5"/>
<dbReference type="Ensembl" id="ENSLLET00000016414.1">
    <property type="protein sequence ID" value="ENSLLEP00000015809.1"/>
    <property type="gene ID" value="ENSLLEG00000010050.1"/>
</dbReference>
<evidence type="ECO:0000256" key="1">
    <source>
        <dbReference type="SAM" id="Phobius"/>
    </source>
</evidence>
<dbReference type="OrthoDB" id="9633429at2759"/>
<accession>A0A8C5MKY5</accession>
<sequence>MVRSTTDTLWTGTRNAMPVSLPFSSGMTLPTAFAAPVDAGMMFCAAPLPSRHSLPDGPSTVFCVAVMAWTVVISPSTMWKLSLMTLARGARQFVVQEALRSLLDGCKDTS</sequence>
<dbReference type="GeneTree" id="ENSGT00580000082664"/>
<organism evidence="2 3">
    <name type="scientific">Leptobrachium leishanense</name>
    <name type="common">Leishan spiny toad</name>
    <dbReference type="NCBI Taxonomy" id="445787"/>
    <lineage>
        <taxon>Eukaryota</taxon>
        <taxon>Metazoa</taxon>
        <taxon>Chordata</taxon>
        <taxon>Craniata</taxon>
        <taxon>Vertebrata</taxon>
        <taxon>Euteleostomi</taxon>
        <taxon>Amphibia</taxon>
        <taxon>Batrachia</taxon>
        <taxon>Anura</taxon>
        <taxon>Pelobatoidea</taxon>
        <taxon>Megophryidae</taxon>
        <taxon>Leptobrachium</taxon>
    </lineage>
</organism>
<protein>
    <submittedName>
        <fullName evidence="2">Uncharacterized protein</fullName>
    </submittedName>
</protein>